<evidence type="ECO:0000256" key="1">
    <source>
        <dbReference type="SAM" id="MobiDB-lite"/>
    </source>
</evidence>
<proteinExistence type="predicted"/>
<feature type="transmembrane region" description="Helical" evidence="2">
    <location>
        <begin position="56"/>
        <end position="77"/>
    </location>
</feature>
<evidence type="ECO:0000313" key="3">
    <source>
        <dbReference type="EMBL" id="RVX40274.1"/>
    </source>
</evidence>
<feature type="transmembrane region" description="Helical" evidence="2">
    <location>
        <begin position="97"/>
        <end position="118"/>
    </location>
</feature>
<keyword evidence="2" id="KW-0812">Transmembrane</keyword>
<feature type="transmembrane region" description="Helical" evidence="2">
    <location>
        <begin position="219"/>
        <end position="252"/>
    </location>
</feature>
<accession>A0A438M3C4</accession>
<organism evidence="3 4">
    <name type="scientific">Nonomuraea polychroma</name>
    <dbReference type="NCBI Taxonomy" id="46176"/>
    <lineage>
        <taxon>Bacteria</taxon>
        <taxon>Bacillati</taxon>
        <taxon>Actinomycetota</taxon>
        <taxon>Actinomycetes</taxon>
        <taxon>Streptosporangiales</taxon>
        <taxon>Streptosporangiaceae</taxon>
        <taxon>Nonomuraea</taxon>
    </lineage>
</organism>
<dbReference type="Proteomes" id="UP000284824">
    <property type="component" value="Unassembled WGS sequence"/>
</dbReference>
<keyword evidence="2" id="KW-0472">Membrane</keyword>
<feature type="region of interest" description="Disordered" evidence="1">
    <location>
        <begin position="15"/>
        <end position="36"/>
    </location>
</feature>
<reference evidence="3 4" key="1">
    <citation type="submission" date="2019-01" db="EMBL/GenBank/DDBJ databases">
        <title>Sequencing the genomes of 1000 actinobacteria strains.</title>
        <authorList>
            <person name="Klenk H.-P."/>
        </authorList>
    </citation>
    <scope>NUCLEOTIDE SEQUENCE [LARGE SCALE GENOMIC DNA]</scope>
    <source>
        <strain evidence="3 4">DSM 43925</strain>
    </source>
</reference>
<sequence length="305" mass="31907">MLNGRVADGRQSADLPLSACLPGAPGEAPPDPPRWAPIEEQVGDAVREVRRRPRAIVARAAVVAVPTLVAQLLLARATERPLVWLGYPFAAADIADSLRATTMLVVNSVAIVVLSGLLAPHVTGSRPVAGRLGGLTRLCGLTFLLSGTALGLCAAIPSFQDVDAPLSAWLGPGLPFYLASLIAISAVEIRFSFAAPGVTLKGLRGRDALRMSRRLTRGLFVKVVTVRCLARALLEGFGGILGTAAVVLLAGTAQVASHDPGPTGWAVVVAVKWLVLTCVLSMTSMLALLQYLRQDARLHDEGGNP</sequence>
<evidence type="ECO:0000313" key="4">
    <source>
        <dbReference type="Proteomes" id="UP000284824"/>
    </source>
</evidence>
<gene>
    <name evidence="3" type="ORF">EDD27_2676</name>
</gene>
<dbReference type="EMBL" id="SAUN01000001">
    <property type="protein sequence ID" value="RVX40274.1"/>
    <property type="molecule type" value="Genomic_DNA"/>
</dbReference>
<keyword evidence="4" id="KW-1185">Reference proteome</keyword>
<dbReference type="AlphaFoldDB" id="A0A438M3C4"/>
<feature type="transmembrane region" description="Helical" evidence="2">
    <location>
        <begin position="138"/>
        <end position="157"/>
    </location>
</feature>
<keyword evidence="2" id="KW-1133">Transmembrane helix</keyword>
<protein>
    <submittedName>
        <fullName evidence="3">Uncharacterized protein</fullName>
    </submittedName>
</protein>
<name>A0A438M3C4_9ACTN</name>
<comment type="caution">
    <text evidence="3">The sequence shown here is derived from an EMBL/GenBank/DDBJ whole genome shotgun (WGS) entry which is preliminary data.</text>
</comment>
<evidence type="ECO:0000256" key="2">
    <source>
        <dbReference type="SAM" id="Phobius"/>
    </source>
</evidence>
<feature type="transmembrane region" description="Helical" evidence="2">
    <location>
        <begin position="264"/>
        <end position="289"/>
    </location>
</feature>